<dbReference type="SFLD" id="SFLDS00003">
    <property type="entry name" value="Haloacid_Dehalogenase"/>
    <property type="match status" value="1"/>
</dbReference>
<evidence type="ECO:0000256" key="4">
    <source>
        <dbReference type="ARBA" id="ARBA00022723"/>
    </source>
</evidence>
<keyword evidence="10" id="KW-0547">Nucleotide-binding</keyword>
<dbReference type="Gene3D" id="2.70.150.10">
    <property type="entry name" value="Calcium-transporting ATPase, cytoplasmic transduction domain A"/>
    <property type="match status" value="1"/>
</dbReference>
<dbReference type="GO" id="GO:0016887">
    <property type="term" value="F:ATP hydrolysis activity"/>
    <property type="evidence" value="ECO:0007669"/>
    <property type="project" value="InterPro"/>
</dbReference>
<comment type="caution">
    <text evidence="14">The sequence shown here is derived from an EMBL/GenBank/DDBJ whole genome shotgun (WGS) entry which is preliminary data.</text>
</comment>
<accession>A0A150P2U6</accession>
<dbReference type="Gene3D" id="3.40.1110.10">
    <property type="entry name" value="Calcium-transporting ATPase, cytoplasmic domain N"/>
    <property type="match status" value="1"/>
</dbReference>
<comment type="similarity">
    <text evidence="2 10">Belongs to the cation transport ATPase (P-type) (TC 3.A.3) family. Type IB subfamily.</text>
</comment>
<evidence type="ECO:0000256" key="10">
    <source>
        <dbReference type="RuleBase" id="RU362081"/>
    </source>
</evidence>
<dbReference type="InterPro" id="IPR023298">
    <property type="entry name" value="ATPase_P-typ_TM_dom_sf"/>
</dbReference>
<dbReference type="GO" id="GO:0005886">
    <property type="term" value="C:plasma membrane"/>
    <property type="evidence" value="ECO:0007669"/>
    <property type="project" value="UniProtKB-SubCell"/>
</dbReference>
<dbReference type="InterPro" id="IPR036412">
    <property type="entry name" value="HAD-like_sf"/>
</dbReference>
<dbReference type="Pfam" id="PF01814">
    <property type="entry name" value="Hemerythrin"/>
    <property type="match status" value="1"/>
</dbReference>
<evidence type="ECO:0000256" key="6">
    <source>
        <dbReference type="ARBA" id="ARBA00022989"/>
    </source>
</evidence>
<dbReference type="EC" id="7.2.2.12" evidence="8"/>
<dbReference type="InterPro" id="IPR059000">
    <property type="entry name" value="ATPase_P-type_domA"/>
</dbReference>
<evidence type="ECO:0000259" key="12">
    <source>
        <dbReference type="Pfam" id="PF00122"/>
    </source>
</evidence>
<dbReference type="NCBIfam" id="TIGR01494">
    <property type="entry name" value="ATPase_P-type"/>
    <property type="match status" value="1"/>
</dbReference>
<dbReference type="SFLD" id="SFLDF00027">
    <property type="entry name" value="p-type_atpase"/>
    <property type="match status" value="1"/>
</dbReference>
<evidence type="ECO:0000313" key="15">
    <source>
        <dbReference type="Proteomes" id="UP000075604"/>
    </source>
</evidence>
<feature type="transmembrane region" description="Helical" evidence="10">
    <location>
        <begin position="237"/>
        <end position="258"/>
    </location>
</feature>
<evidence type="ECO:0000256" key="1">
    <source>
        <dbReference type="ARBA" id="ARBA00004370"/>
    </source>
</evidence>
<feature type="transmembrane region" description="Helical" evidence="10">
    <location>
        <begin position="65"/>
        <end position="84"/>
    </location>
</feature>
<keyword evidence="6 10" id="KW-1133">Transmembrane helix</keyword>
<dbReference type="GO" id="GO:0016463">
    <property type="term" value="F:P-type zinc transporter activity"/>
    <property type="evidence" value="ECO:0007669"/>
    <property type="project" value="UniProtKB-EC"/>
</dbReference>
<sequence length="825" mass="85940">MGGAAAHLEGHARLGDMLWAAGAVVALALVGARVVVDVLNKRAGVDVIALLAIGGALLLREYLAGALIGAMMATGSALEGYAAARARRELSALLARAPCTAHRREGDAVTTVPIGAVAPGDRLLVAPGEIVPVDGVVVGAQALLDESALTGEPRPVEKTPGDRVGSGTTNAGAAFELRAVASADESTYAGIVRLVQQASASKAPLARLADRHALAFAALSLSTAAAAWGLSGDAGRGLAVLVVATPCPLLLAVPIAIVGGISRSARRGIVVKGGAALEALARAEILLLDKTGTLTLGGPRVTGVTSFRSIDDDAEVLRLAASLEQASSHPLSAALVRAARERRLGLSFPEGVHEAPGAGMTGRVDGRAVRVGSAEWAAQGAPLPEEARVFRRRASRADAMTVFVAVDGGVIGALTLDDPIRPDAPRTLRALRRGGIRRVVMVTGDHPLVAEAVGATLGVDRVLAQRSPEEKVAAVREACAEGLTVMIGDGINDAPALAAADVGVAMGARGATSSAEAADVVLVVDRLDRFAEAVSIARRARTIAVQSALLGMGLSLFAMGAAAFGFLPPAAGALLQEAIDVAAILSALRAQSGGHGARRPALGEAMSRRLELEHDQLIPRLDRVRVVAERIDRLAKEEAREELEALDRFLRERLLPHERADDAEVYPVISRLLGGEDPLASMSATHREIFHLVRLYEQLLGELDPRGPTAADVQDFQRILYGLHAVLRLHFAQEEELYASLSERYHAEAPSEPALGALSAPPASATRSGRPPPRAAGRPPARTPASNPRTRARPNRRDLGYGSTRPRAPAGRAPRTRHTTRRGPR</sequence>
<comment type="catalytic activity">
    <reaction evidence="9">
        <text>Zn(2+)(in) + ATP + H2O = Zn(2+)(out) + ADP + phosphate + H(+)</text>
        <dbReference type="Rhea" id="RHEA:20621"/>
        <dbReference type="ChEBI" id="CHEBI:15377"/>
        <dbReference type="ChEBI" id="CHEBI:15378"/>
        <dbReference type="ChEBI" id="CHEBI:29105"/>
        <dbReference type="ChEBI" id="CHEBI:30616"/>
        <dbReference type="ChEBI" id="CHEBI:43474"/>
        <dbReference type="ChEBI" id="CHEBI:456216"/>
        <dbReference type="EC" id="7.2.2.12"/>
    </reaction>
</comment>
<feature type="region of interest" description="Disordered" evidence="11">
    <location>
        <begin position="753"/>
        <end position="825"/>
    </location>
</feature>
<evidence type="ECO:0000256" key="2">
    <source>
        <dbReference type="ARBA" id="ARBA00006024"/>
    </source>
</evidence>
<dbReference type="NCBIfam" id="TIGR01525">
    <property type="entry name" value="ATPase-IB_hvy"/>
    <property type="match status" value="1"/>
</dbReference>
<feature type="transmembrane region" description="Helical" evidence="10">
    <location>
        <begin position="213"/>
        <end position="231"/>
    </location>
</feature>
<dbReference type="InterPro" id="IPR023299">
    <property type="entry name" value="ATPase_P-typ_cyto_dom_N"/>
</dbReference>
<dbReference type="GO" id="GO:0046872">
    <property type="term" value="F:metal ion binding"/>
    <property type="evidence" value="ECO:0007669"/>
    <property type="project" value="UniProtKB-KW"/>
</dbReference>
<evidence type="ECO:0000256" key="3">
    <source>
        <dbReference type="ARBA" id="ARBA00022692"/>
    </source>
</evidence>
<feature type="transmembrane region" description="Helical" evidence="10">
    <location>
        <begin position="17"/>
        <end position="36"/>
    </location>
</feature>
<organism evidence="14 15">
    <name type="scientific">Sorangium cellulosum</name>
    <name type="common">Polyangium cellulosum</name>
    <dbReference type="NCBI Taxonomy" id="56"/>
    <lineage>
        <taxon>Bacteria</taxon>
        <taxon>Pseudomonadati</taxon>
        <taxon>Myxococcota</taxon>
        <taxon>Polyangia</taxon>
        <taxon>Polyangiales</taxon>
        <taxon>Polyangiaceae</taxon>
        <taxon>Sorangium</taxon>
    </lineage>
</organism>
<feature type="region of interest" description="Disordered" evidence="11">
    <location>
        <begin position="149"/>
        <end position="168"/>
    </location>
</feature>
<keyword evidence="4 10" id="KW-0479">Metal-binding</keyword>
<evidence type="ECO:0000256" key="11">
    <source>
        <dbReference type="SAM" id="MobiDB-lite"/>
    </source>
</evidence>
<reference evidence="14 15" key="1">
    <citation type="submission" date="2014-02" db="EMBL/GenBank/DDBJ databases">
        <title>The small core and large imbalanced accessory genome model reveals a collaborative survival strategy of Sorangium cellulosum strains in nature.</title>
        <authorList>
            <person name="Han K."/>
            <person name="Peng R."/>
            <person name="Blom J."/>
            <person name="Li Y.-Z."/>
        </authorList>
    </citation>
    <scope>NUCLEOTIDE SEQUENCE [LARGE SCALE GENOMIC DNA]</scope>
    <source>
        <strain evidence="14 15">So0157-18</strain>
    </source>
</reference>
<dbReference type="InterPro" id="IPR001757">
    <property type="entry name" value="P_typ_ATPase"/>
</dbReference>
<evidence type="ECO:0000256" key="7">
    <source>
        <dbReference type="ARBA" id="ARBA00023136"/>
    </source>
</evidence>
<dbReference type="EMBL" id="JELX01004208">
    <property type="protein sequence ID" value="KYF49818.1"/>
    <property type="molecule type" value="Genomic_DNA"/>
</dbReference>
<keyword evidence="10" id="KW-0067">ATP-binding</keyword>
<dbReference type="InterPro" id="IPR012312">
    <property type="entry name" value="Hemerythrin-like"/>
</dbReference>
<dbReference type="GO" id="GO:0005524">
    <property type="term" value="F:ATP binding"/>
    <property type="evidence" value="ECO:0007669"/>
    <property type="project" value="UniProtKB-UniRule"/>
</dbReference>
<feature type="domain" description="Hemerythrin-like" evidence="13">
    <location>
        <begin position="608"/>
        <end position="739"/>
    </location>
</feature>
<dbReference type="Proteomes" id="UP000075604">
    <property type="component" value="Unassembled WGS sequence"/>
</dbReference>
<dbReference type="AlphaFoldDB" id="A0A150P2U6"/>
<dbReference type="SUPFAM" id="SSF56784">
    <property type="entry name" value="HAD-like"/>
    <property type="match status" value="1"/>
</dbReference>
<dbReference type="SUPFAM" id="SSF81653">
    <property type="entry name" value="Calcium ATPase, transduction domain A"/>
    <property type="match status" value="1"/>
</dbReference>
<protein>
    <recommendedName>
        <fullName evidence="8">P-type Zn(2+) transporter</fullName>
        <ecNumber evidence="8">7.2.2.12</ecNumber>
    </recommendedName>
</protein>
<dbReference type="PRINTS" id="PR00119">
    <property type="entry name" value="CATATPASE"/>
</dbReference>
<comment type="subcellular location">
    <subcellularLocation>
        <location evidence="10">Cell membrane</location>
    </subcellularLocation>
    <subcellularLocation>
        <location evidence="1">Membrane</location>
    </subcellularLocation>
</comment>
<dbReference type="PROSITE" id="PS00154">
    <property type="entry name" value="ATPASE_E1_E2"/>
    <property type="match status" value="1"/>
</dbReference>
<gene>
    <name evidence="14" type="ORF">BE04_49440</name>
</gene>
<keyword evidence="5" id="KW-1278">Translocase</keyword>
<proteinExistence type="inferred from homology"/>
<evidence type="ECO:0000256" key="9">
    <source>
        <dbReference type="ARBA" id="ARBA00047308"/>
    </source>
</evidence>
<keyword evidence="3 10" id="KW-0812">Transmembrane</keyword>
<name>A0A150P2U6_SORCE</name>
<dbReference type="GO" id="GO:0015086">
    <property type="term" value="F:cadmium ion transmembrane transporter activity"/>
    <property type="evidence" value="ECO:0007669"/>
    <property type="project" value="TreeGrafter"/>
</dbReference>
<dbReference type="InterPro" id="IPR051014">
    <property type="entry name" value="Cation_Transport_ATPase_IB"/>
</dbReference>
<dbReference type="SFLD" id="SFLDG00002">
    <property type="entry name" value="C1.7:_P-type_atpase_like"/>
    <property type="match status" value="1"/>
</dbReference>
<evidence type="ECO:0000256" key="8">
    <source>
        <dbReference type="ARBA" id="ARBA00039097"/>
    </source>
</evidence>
<dbReference type="SUPFAM" id="SSF81665">
    <property type="entry name" value="Calcium ATPase, transmembrane domain M"/>
    <property type="match status" value="1"/>
</dbReference>
<feature type="transmembrane region" description="Helical" evidence="10">
    <location>
        <begin position="548"/>
        <end position="567"/>
    </location>
</feature>
<dbReference type="Gene3D" id="3.40.50.1000">
    <property type="entry name" value="HAD superfamily/HAD-like"/>
    <property type="match status" value="1"/>
</dbReference>
<evidence type="ECO:0000313" key="14">
    <source>
        <dbReference type="EMBL" id="KYF49818.1"/>
    </source>
</evidence>
<dbReference type="PANTHER" id="PTHR48085">
    <property type="entry name" value="CADMIUM/ZINC-TRANSPORTING ATPASE HMA2-RELATED"/>
    <property type="match status" value="1"/>
</dbReference>
<dbReference type="InterPro" id="IPR018303">
    <property type="entry name" value="ATPase_P-typ_P_site"/>
</dbReference>
<feature type="compositionally biased region" description="Low complexity" evidence="11">
    <location>
        <begin position="804"/>
        <end position="813"/>
    </location>
</feature>
<dbReference type="InterPro" id="IPR044492">
    <property type="entry name" value="P_typ_ATPase_HD_dom"/>
</dbReference>
<dbReference type="Gene3D" id="1.20.120.520">
    <property type="entry name" value="nmb1532 protein domain like"/>
    <property type="match status" value="1"/>
</dbReference>
<dbReference type="PANTHER" id="PTHR48085:SF5">
    <property type="entry name" value="CADMIUM_ZINC-TRANSPORTING ATPASE HMA4-RELATED"/>
    <property type="match status" value="1"/>
</dbReference>
<dbReference type="InterPro" id="IPR023214">
    <property type="entry name" value="HAD_sf"/>
</dbReference>
<feature type="compositionally biased region" description="Low complexity" evidence="11">
    <location>
        <begin position="753"/>
        <end position="786"/>
    </location>
</feature>
<keyword evidence="10" id="KW-1003">Cell membrane</keyword>
<feature type="domain" description="P-type ATPase A" evidence="12">
    <location>
        <begin position="98"/>
        <end position="196"/>
    </location>
</feature>
<dbReference type="InterPro" id="IPR008250">
    <property type="entry name" value="ATPase_P-typ_transduc_dom_A_sf"/>
</dbReference>
<evidence type="ECO:0000256" key="5">
    <source>
        <dbReference type="ARBA" id="ARBA00022967"/>
    </source>
</evidence>
<keyword evidence="7 10" id="KW-0472">Membrane</keyword>
<evidence type="ECO:0000259" key="13">
    <source>
        <dbReference type="Pfam" id="PF01814"/>
    </source>
</evidence>
<dbReference type="Pfam" id="PF00122">
    <property type="entry name" value="E1-E2_ATPase"/>
    <property type="match status" value="1"/>
</dbReference>
<feature type="compositionally biased region" description="Basic residues" evidence="11">
    <location>
        <begin position="814"/>
        <end position="825"/>
    </location>
</feature>
<dbReference type="InterPro" id="IPR027256">
    <property type="entry name" value="P-typ_ATPase_IB"/>
</dbReference>
<dbReference type="Pfam" id="PF00702">
    <property type="entry name" value="Hydrolase"/>
    <property type="match status" value="1"/>
</dbReference>